<keyword evidence="5" id="KW-1185">Reference proteome</keyword>
<dbReference type="SMART" id="SM00460">
    <property type="entry name" value="TGc"/>
    <property type="match status" value="1"/>
</dbReference>
<feature type="transmembrane region" description="Helical" evidence="2">
    <location>
        <begin position="146"/>
        <end position="166"/>
    </location>
</feature>
<keyword evidence="2" id="KW-1133">Transmembrane helix</keyword>
<keyword evidence="2" id="KW-0472">Membrane</keyword>
<dbReference type="Pfam" id="PF11992">
    <property type="entry name" value="TgpA_N"/>
    <property type="match status" value="1"/>
</dbReference>
<dbReference type="Gene3D" id="3.10.620.30">
    <property type="match status" value="1"/>
</dbReference>
<reference evidence="4" key="1">
    <citation type="submission" date="2021-03" db="EMBL/GenBank/DDBJ databases">
        <title>Pengzhenrongella sicca gen. nov., sp. nov., a new member of suborder Micrococcineae isolated from High-Arctic tundra soil.</title>
        <authorList>
            <person name="Peng F."/>
        </authorList>
    </citation>
    <scope>NUCLEOTIDE SEQUENCE</scope>
    <source>
        <strain evidence="4">LRZ-2</strain>
    </source>
</reference>
<dbReference type="InterPro" id="IPR052901">
    <property type="entry name" value="Bact_TGase-like"/>
</dbReference>
<evidence type="ECO:0000259" key="3">
    <source>
        <dbReference type="SMART" id="SM00460"/>
    </source>
</evidence>
<feature type="transmembrane region" description="Helical" evidence="2">
    <location>
        <begin position="62"/>
        <end position="82"/>
    </location>
</feature>
<evidence type="ECO:0000256" key="1">
    <source>
        <dbReference type="SAM" id="MobiDB-lite"/>
    </source>
</evidence>
<feature type="compositionally biased region" description="Low complexity" evidence="1">
    <location>
        <begin position="574"/>
        <end position="593"/>
    </location>
</feature>
<dbReference type="PANTHER" id="PTHR42736">
    <property type="entry name" value="PROTEIN-GLUTAMINE GAMMA-GLUTAMYLTRANSFERASE"/>
    <property type="match status" value="1"/>
</dbReference>
<proteinExistence type="predicted"/>
<dbReference type="InterPro" id="IPR002931">
    <property type="entry name" value="Transglutaminase-like"/>
</dbReference>
<gene>
    <name evidence="4" type="ORF">J4E96_06705</name>
</gene>
<organism evidence="4 5">
    <name type="scientific">Pengzhenrongella sicca</name>
    <dbReference type="NCBI Taxonomy" id="2819238"/>
    <lineage>
        <taxon>Bacteria</taxon>
        <taxon>Bacillati</taxon>
        <taxon>Actinomycetota</taxon>
        <taxon>Actinomycetes</taxon>
        <taxon>Micrococcales</taxon>
        <taxon>Pengzhenrongella</taxon>
    </lineage>
</organism>
<dbReference type="KEGG" id="psic:J4E96_06705"/>
<dbReference type="InterPro" id="IPR038765">
    <property type="entry name" value="Papain-like_cys_pep_sf"/>
</dbReference>
<feature type="transmembrane region" description="Helical" evidence="2">
    <location>
        <begin position="211"/>
        <end position="230"/>
    </location>
</feature>
<feature type="transmembrane region" description="Helical" evidence="2">
    <location>
        <begin position="172"/>
        <end position="191"/>
    </location>
</feature>
<feature type="region of interest" description="Disordered" evidence="1">
    <location>
        <begin position="540"/>
        <end position="594"/>
    </location>
</feature>
<feature type="transmembrane region" description="Helical" evidence="2">
    <location>
        <begin position="120"/>
        <end position="139"/>
    </location>
</feature>
<keyword evidence="2" id="KW-0812">Transmembrane</keyword>
<dbReference type="RefSeq" id="WP_227425000.1">
    <property type="nucleotide sequence ID" value="NZ_CP071868.1"/>
</dbReference>
<feature type="transmembrane region" description="Helical" evidence="2">
    <location>
        <begin position="37"/>
        <end position="55"/>
    </location>
</feature>
<dbReference type="SUPFAM" id="SSF54001">
    <property type="entry name" value="Cysteine proteinases"/>
    <property type="match status" value="1"/>
</dbReference>
<protein>
    <submittedName>
        <fullName evidence="4">Transglutaminase domain-containing protein</fullName>
    </submittedName>
</protein>
<accession>A0A8A4ZI46</accession>
<dbReference type="PANTHER" id="PTHR42736:SF1">
    <property type="entry name" value="PROTEIN-GLUTAMINE GAMMA-GLUTAMYLTRANSFERASE"/>
    <property type="match status" value="1"/>
</dbReference>
<dbReference type="InterPro" id="IPR021878">
    <property type="entry name" value="TgpA_N"/>
</dbReference>
<name>A0A8A4ZI46_9MICO</name>
<evidence type="ECO:0000256" key="2">
    <source>
        <dbReference type="SAM" id="Phobius"/>
    </source>
</evidence>
<evidence type="ECO:0000313" key="4">
    <source>
        <dbReference type="EMBL" id="QTE30649.1"/>
    </source>
</evidence>
<dbReference type="AlphaFoldDB" id="A0A8A4ZI46"/>
<sequence>MSPVPGGARTWLAGALCALAVSASLLSLTGAVAPGRWLPVGAAAVIALAALLAVLRSTTTAWWAPTLVGGLAVGLGLLAAYASPPGRFQPVPSTASLARLGDTFRAGLAYTDMSRPPVEAIPALELLIVGGALLVLLVVDLLALGLGAPAWSGLALLALWLPGITLGRPGSGLAFVGAAAAYVLLLALTAAPPPGSRGSRRSSDGPRRAGLAAAGAATVTVGALALSPLAGSLPGFATLSLPSLGAVSTGSLQLAQDLDLRESLGARSSEVVLTYRADPVGVGPLRVFTLRDFDGENWSRDTRTAGVAADDALLWPARDLADRPAGEAQPTTTSVDVTIRGLREERLPVPVMPRTLDSAGRWTYDAERDEVNRPSVTRPGMSYTMEVELLDLTADGLRGADVTYPADLDQYLEVPRTSHSDDVAAAAAEIASAADGTYEQALALQSYLRSAQNFTYDTEVPPARSDDAVWDFLQSRTGYCVQFGTAMTLLARTLGIPARLGVGFLPGTADDTGTQVVTGRDSHAWPELYFPGAGWVRFEPTPAVQSGSPPRWADPFASTGNAPVPEPNPRDEGAVPSAAPSQAPQAGPASAAADSDRPLRIAAGAAGSLMFLVGLGWWWRRRRSAAAVGLDPEVAWTRLRGRLAAAGITWSDARTPRQAAVLIVSELERRIDGPLGPEAGAALNALVRALEETRYAPAPRPLEHGELEDYVRAIVRELARSTRSSERVG</sequence>
<evidence type="ECO:0000313" key="5">
    <source>
        <dbReference type="Proteomes" id="UP000663937"/>
    </source>
</evidence>
<dbReference type="EMBL" id="CP071868">
    <property type="protein sequence ID" value="QTE30649.1"/>
    <property type="molecule type" value="Genomic_DNA"/>
</dbReference>
<feature type="domain" description="Transglutaminase-like" evidence="3">
    <location>
        <begin position="472"/>
        <end position="542"/>
    </location>
</feature>
<dbReference type="Proteomes" id="UP000663937">
    <property type="component" value="Chromosome"/>
</dbReference>
<dbReference type="Pfam" id="PF01841">
    <property type="entry name" value="Transglut_core"/>
    <property type="match status" value="1"/>
</dbReference>